<evidence type="ECO:0000313" key="2">
    <source>
        <dbReference type="Proteomes" id="UP000030104"/>
    </source>
</evidence>
<dbReference type="PhylomeDB" id="A0A0A2KIG6"/>
<dbReference type="OrthoDB" id="9976870at2759"/>
<reference evidence="1 2" key="1">
    <citation type="journal article" date="2015" name="Mol. Plant Microbe Interact.">
        <title>Genome, transcriptome, and functional analyses of Penicillium expansum provide new insights into secondary metabolism and pathogenicity.</title>
        <authorList>
            <person name="Ballester A.R."/>
            <person name="Marcet-Houben M."/>
            <person name="Levin E."/>
            <person name="Sela N."/>
            <person name="Selma-Lazaro C."/>
            <person name="Carmona L."/>
            <person name="Wisniewski M."/>
            <person name="Droby S."/>
            <person name="Gonzalez-Candelas L."/>
            <person name="Gabaldon T."/>
        </authorList>
    </citation>
    <scope>NUCLEOTIDE SEQUENCE [LARGE SCALE GENOMIC DNA]</scope>
    <source>
        <strain evidence="1 2">PHI-1</strain>
    </source>
</reference>
<organism evidence="1 2">
    <name type="scientific">Penicillium italicum</name>
    <name type="common">Blue mold</name>
    <dbReference type="NCBI Taxonomy" id="40296"/>
    <lineage>
        <taxon>Eukaryota</taxon>
        <taxon>Fungi</taxon>
        <taxon>Dikarya</taxon>
        <taxon>Ascomycota</taxon>
        <taxon>Pezizomycotina</taxon>
        <taxon>Eurotiomycetes</taxon>
        <taxon>Eurotiomycetidae</taxon>
        <taxon>Eurotiales</taxon>
        <taxon>Aspergillaceae</taxon>
        <taxon>Penicillium</taxon>
    </lineage>
</organism>
<dbReference type="Proteomes" id="UP000030104">
    <property type="component" value="Unassembled WGS sequence"/>
</dbReference>
<keyword evidence="2" id="KW-1185">Reference proteome</keyword>
<dbReference type="EMBL" id="JQGA01001603">
    <property type="protein sequence ID" value="KGO64140.1"/>
    <property type="molecule type" value="Genomic_DNA"/>
</dbReference>
<dbReference type="STRING" id="40296.A0A0A2KIG6"/>
<comment type="caution">
    <text evidence="1">The sequence shown here is derived from an EMBL/GenBank/DDBJ whole genome shotgun (WGS) entry which is preliminary data.</text>
</comment>
<gene>
    <name evidence="1" type="ORF">PITC_087260</name>
</gene>
<name>A0A0A2KIG6_PENIT</name>
<dbReference type="HOGENOM" id="CLU_1635965_0_0_1"/>
<dbReference type="AlphaFoldDB" id="A0A0A2KIG6"/>
<protein>
    <submittedName>
        <fullName evidence="1">Uncharacterized protein</fullName>
    </submittedName>
</protein>
<proteinExistence type="predicted"/>
<sequence>MAPSDADKMVYSDSDSRVVVIKPFKDHRLYPLSLDRQEDGNTVVKFLLSGEKTDSVFELGPVFFENWYRYQDDVDVNGAKIDLIQLFSTFDAGGSYISLPWWVPFGQTVSRTMALVVGRWVGGLLGYQPFYRKWTSDWDMACQKMESSFFQRRFADRSKKMD</sequence>
<accession>A0A0A2KIG6</accession>
<evidence type="ECO:0000313" key="1">
    <source>
        <dbReference type="EMBL" id="KGO64140.1"/>
    </source>
</evidence>